<dbReference type="PANTHER" id="PTHR36120:SF2">
    <property type="entry name" value="FUCOSE ISOMERASE"/>
    <property type="match status" value="1"/>
</dbReference>
<reference evidence="5 6" key="1">
    <citation type="journal article" date="2019" name="Nat. Med.">
        <title>A library of human gut bacterial isolates paired with longitudinal multiomics data enables mechanistic microbiome research.</title>
        <authorList>
            <person name="Poyet M."/>
            <person name="Groussin M."/>
            <person name="Gibbons S.M."/>
            <person name="Avila-Pacheco J."/>
            <person name="Jiang X."/>
            <person name="Kearney S.M."/>
            <person name="Perrotta A.R."/>
            <person name="Berdy B."/>
            <person name="Zhao S."/>
            <person name="Lieberman T.D."/>
            <person name="Swanson P.K."/>
            <person name="Smith M."/>
            <person name="Roesemann S."/>
            <person name="Alexander J.E."/>
            <person name="Rich S.A."/>
            <person name="Livny J."/>
            <person name="Vlamakis H."/>
            <person name="Clish C."/>
            <person name="Bullock K."/>
            <person name="Deik A."/>
            <person name="Scott J."/>
            <person name="Pierce K.A."/>
            <person name="Xavier R.J."/>
            <person name="Alm E.J."/>
        </authorList>
    </citation>
    <scope>NUCLEOTIDE SEQUENCE [LARGE SCALE GENOMIC DNA]</scope>
    <source>
        <strain evidence="3 5">BIOML-A4</strain>
        <strain evidence="4 6">BIOML-A5</strain>
    </source>
</reference>
<dbReference type="InterPro" id="IPR009015">
    <property type="entry name" value="Fucose_isomerase_N/cen_sf"/>
</dbReference>
<evidence type="ECO:0000256" key="2">
    <source>
        <dbReference type="ARBA" id="ARBA00023277"/>
    </source>
</evidence>
<evidence type="ECO:0000313" key="4">
    <source>
        <dbReference type="EMBL" id="MSC33823.1"/>
    </source>
</evidence>
<evidence type="ECO:0000256" key="1">
    <source>
        <dbReference type="ARBA" id="ARBA00023235"/>
    </source>
</evidence>
<protein>
    <recommendedName>
        <fullName evidence="7">Fucose isomerase</fullName>
    </recommendedName>
</protein>
<evidence type="ECO:0000313" key="3">
    <source>
        <dbReference type="EMBL" id="MSA90093.1"/>
    </source>
</evidence>
<accession>A0A6N7S879</accession>
<keyword evidence="6" id="KW-1185">Reference proteome</keyword>
<dbReference type="OrthoDB" id="5838738at2"/>
<dbReference type="GO" id="GO:0005996">
    <property type="term" value="P:monosaccharide metabolic process"/>
    <property type="evidence" value="ECO:0007669"/>
    <property type="project" value="InterPro"/>
</dbReference>
<organism evidence="3 5">
    <name type="scientific">Holdemania massiliensis</name>
    <dbReference type="NCBI Taxonomy" id="1468449"/>
    <lineage>
        <taxon>Bacteria</taxon>
        <taxon>Bacillati</taxon>
        <taxon>Bacillota</taxon>
        <taxon>Erysipelotrichia</taxon>
        <taxon>Erysipelotrichales</taxon>
        <taxon>Erysipelotrichaceae</taxon>
        <taxon>Holdemania</taxon>
    </lineage>
</organism>
<dbReference type="EMBL" id="WKPJ01000020">
    <property type="protein sequence ID" value="MSA90093.1"/>
    <property type="molecule type" value="Genomic_DNA"/>
</dbReference>
<evidence type="ECO:0000313" key="6">
    <source>
        <dbReference type="Proteomes" id="UP000480929"/>
    </source>
</evidence>
<sequence>MKIGIGYLQSMNADMEDRDVLNRNYLEELSRRCGHTLEIVQPEALKEEAMTVVFVGGGGTEGRFLKLEPYLKEPIFLLTSGENNSLAASMEILSYLRQKGVQAEILHGDLDDMAARLSDLVQVFKVEKELQGLRLGSVGDPSDWLISSHVDADQVREKTGIELVSISMEEFFAEIEKHQVEENEYTRLLRSQAWPQAEMQKSLEIYGALKRLCQKYQLNGVTVRCFDLLGPVKSTGCLALAILNAEGIYGGCEGDMPSLIAMTLIGKLTDQPVFMCNPSRILSQPKQIIFAHCTLPLTMPSAFRLMTHFESDLGVALAGHLREGEATVFKCSALMDRYFVQDGEIVENLNEKHLCRTQIRVSMPQGLETLLKEPIGNHHLIVLGHYASRVQEFFRFHH</sequence>
<proteinExistence type="predicted"/>
<evidence type="ECO:0000313" key="5">
    <source>
        <dbReference type="Proteomes" id="UP000433575"/>
    </source>
</evidence>
<dbReference type="Proteomes" id="UP000433575">
    <property type="component" value="Unassembled WGS sequence"/>
</dbReference>
<comment type="caution">
    <text evidence="3">The sequence shown here is derived from an EMBL/GenBank/DDBJ whole genome shotgun (WGS) entry which is preliminary data.</text>
</comment>
<name>A0A6N7S879_9FIRM</name>
<dbReference type="EMBL" id="WKPI01000022">
    <property type="protein sequence ID" value="MSC33823.1"/>
    <property type="molecule type" value="Genomic_DNA"/>
</dbReference>
<keyword evidence="2" id="KW-0119">Carbohydrate metabolism</keyword>
<dbReference type="SUPFAM" id="SSF53743">
    <property type="entry name" value="FucI/AraA N-terminal and middle domains"/>
    <property type="match status" value="1"/>
</dbReference>
<dbReference type="AlphaFoldDB" id="A0A6N7S879"/>
<dbReference type="GO" id="GO:0005737">
    <property type="term" value="C:cytoplasm"/>
    <property type="evidence" value="ECO:0007669"/>
    <property type="project" value="InterPro"/>
</dbReference>
<dbReference type="RefSeq" id="WP_154239238.1">
    <property type="nucleotide sequence ID" value="NZ_CALJPI010000012.1"/>
</dbReference>
<dbReference type="PANTHER" id="PTHR36120">
    <property type="entry name" value="FUCOSE ISOMERASE"/>
    <property type="match status" value="1"/>
</dbReference>
<keyword evidence="1" id="KW-0413">Isomerase</keyword>
<dbReference type="Proteomes" id="UP000480929">
    <property type="component" value="Unassembled WGS sequence"/>
</dbReference>
<evidence type="ECO:0008006" key="7">
    <source>
        <dbReference type="Google" id="ProtNLM"/>
    </source>
</evidence>
<dbReference type="GO" id="GO:0016861">
    <property type="term" value="F:intramolecular oxidoreductase activity, interconverting aldoses and ketoses"/>
    <property type="evidence" value="ECO:0007669"/>
    <property type="project" value="InterPro"/>
</dbReference>
<gene>
    <name evidence="4" type="ORF">GKD88_11900</name>
    <name evidence="3" type="ORF">GKE08_12230</name>
</gene>